<protein>
    <submittedName>
        <fullName evidence="1">4'-phosphopantetheinyl transferase</fullName>
    </submittedName>
</protein>
<sequence>MQQDFFTARNAGPTASLLLPDPSRLSLPQSAMHVWVLNDAMVEPVCSALAHTLSPDERQRVRAYTHERNRNDFIGRRLYVLPVQVRRI</sequence>
<evidence type="ECO:0000313" key="2">
    <source>
        <dbReference type="Proteomes" id="UP000189627"/>
    </source>
</evidence>
<name>A0A1U9V2S7_CUPNE</name>
<dbReference type="KEGG" id="cuh:BJN34_35845"/>
<organism evidence="1 2">
    <name type="scientific">Cupriavidus necator</name>
    <name type="common">Alcaligenes eutrophus</name>
    <name type="synonym">Ralstonia eutropha</name>
    <dbReference type="NCBI Taxonomy" id="106590"/>
    <lineage>
        <taxon>Bacteria</taxon>
        <taxon>Pseudomonadati</taxon>
        <taxon>Pseudomonadota</taxon>
        <taxon>Betaproteobacteria</taxon>
        <taxon>Burkholderiales</taxon>
        <taxon>Burkholderiaceae</taxon>
        <taxon>Cupriavidus</taxon>
    </lineage>
</organism>
<dbReference type="GO" id="GO:0016740">
    <property type="term" value="F:transferase activity"/>
    <property type="evidence" value="ECO:0007669"/>
    <property type="project" value="UniProtKB-KW"/>
</dbReference>
<evidence type="ECO:0000313" key="1">
    <source>
        <dbReference type="EMBL" id="AQV99252.1"/>
    </source>
</evidence>
<gene>
    <name evidence="1" type="ORF">BJN34_35845</name>
</gene>
<geneLocation type="plasmid" evidence="2">
    <name>penh92</name>
</geneLocation>
<keyword evidence="1" id="KW-0808">Transferase</keyword>
<proteinExistence type="predicted"/>
<dbReference type="AlphaFoldDB" id="A0A1U9V2S7"/>
<accession>A0A1U9V2S7</accession>
<dbReference type="EMBL" id="CP017759">
    <property type="protein sequence ID" value="AQV99252.1"/>
    <property type="molecule type" value="Genomic_DNA"/>
</dbReference>
<dbReference type="Proteomes" id="UP000189627">
    <property type="component" value="Plasmid pENH92"/>
</dbReference>
<reference evidence="2" key="1">
    <citation type="submission" date="2017-02" db="EMBL/GenBank/DDBJ databases">
        <title>Complete genome sequence of Cupriavidus necator strain NH9, a 3-chlorobenzoate degrader.</title>
        <authorList>
            <person name="Moriuchi R."/>
            <person name="Dohra H."/>
            <person name="Ogawa N."/>
        </authorList>
    </citation>
    <scope>NUCLEOTIDE SEQUENCE [LARGE SCALE GENOMIC DNA]</scope>
    <source>
        <strain evidence="2">NH9</strain>
        <plasmid evidence="2">penh92</plasmid>
    </source>
</reference>
<keyword evidence="1" id="KW-0614">Plasmid</keyword>